<proteinExistence type="predicted"/>
<keyword evidence="2" id="KW-0472">Membrane</keyword>
<gene>
    <name evidence="3" type="ORF">FA15DRAFT_607913</name>
</gene>
<evidence type="ECO:0000256" key="1">
    <source>
        <dbReference type="SAM" id="MobiDB-lite"/>
    </source>
</evidence>
<feature type="region of interest" description="Disordered" evidence="1">
    <location>
        <begin position="1"/>
        <end position="139"/>
    </location>
</feature>
<organism evidence="3 4">
    <name type="scientific">Coprinopsis marcescibilis</name>
    <name type="common">Agaric fungus</name>
    <name type="synonym">Psathyrella marcescibilis</name>
    <dbReference type="NCBI Taxonomy" id="230819"/>
    <lineage>
        <taxon>Eukaryota</taxon>
        <taxon>Fungi</taxon>
        <taxon>Dikarya</taxon>
        <taxon>Basidiomycota</taxon>
        <taxon>Agaricomycotina</taxon>
        <taxon>Agaricomycetes</taxon>
        <taxon>Agaricomycetidae</taxon>
        <taxon>Agaricales</taxon>
        <taxon>Agaricineae</taxon>
        <taxon>Psathyrellaceae</taxon>
        <taxon>Coprinopsis</taxon>
    </lineage>
</organism>
<feature type="compositionally biased region" description="Low complexity" evidence="1">
    <location>
        <begin position="50"/>
        <end position="64"/>
    </location>
</feature>
<evidence type="ECO:0000313" key="3">
    <source>
        <dbReference type="EMBL" id="TFK30537.1"/>
    </source>
</evidence>
<keyword evidence="2" id="KW-1133">Transmembrane helix</keyword>
<name>A0A5C3LCG2_COPMA</name>
<feature type="region of interest" description="Disordered" evidence="1">
    <location>
        <begin position="205"/>
        <end position="241"/>
    </location>
</feature>
<evidence type="ECO:0000313" key="4">
    <source>
        <dbReference type="Proteomes" id="UP000307440"/>
    </source>
</evidence>
<protein>
    <submittedName>
        <fullName evidence="3">Uncharacterized protein</fullName>
    </submittedName>
</protein>
<dbReference type="EMBL" id="ML210146">
    <property type="protein sequence ID" value="TFK30537.1"/>
    <property type="molecule type" value="Genomic_DNA"/>
</dbReference>
<accession>A0A5C3LCG2</accession>
<dbReference type="OrthoDB" id="5595612at2759"/>
<reference evidence="3 4" key="1">
    <citation type="journal article" date="2019" name="Nat. Ecol. Evol.">
        <title>Megaphylogeny resolves global patterns of mushroom evolution.</title>
        <authorList>
            <person name="Varga T."/>
            <person name="Krizsan K."/>
            <person name="Foldi C."/>
            <person name="Dima B."/>
            <person name="Sanchez-Garcia M."/>
            <person name="Sanchez-Ramirez S."/>
            <person name="Szollosi G.J."/>
            <person name="Szarkandi J.G."/>
            <person name="Papp V."/>
            <person name="Albert L."/>
            <person name="Andreopoulos W."/>
            <person name="Angelini C."/>
            <person name="Antonin V."/>
            <person name="Barry K.W."/>
            <person name="Bougher N.L."/>
            <person name="Buchanan P."/>
            <person name="Buyck B."/>
            <person name="Bense V."/>
            <person name="Catcheside P."/>
            <person name="Chovatia M."/>
            <person name="Cooper J."/>
            <person name="Damon W."/>
            <person name="Desjardin D."/>
            <person name="Finy P."/>
            <person name="Geml J."/>
            <person name="Haridas S."/>
            <person name="Hughes K."/>
            <person name="Justo A."/>
            <person name="Karasinski D."/>
            <person name="Kautmanova I."/>
            <person name="Kiss B."/>
            <person name="Kocsube S."/>
            <person name="Kotiranta H."/>
            <person name="LaButti K.M."/>
            <person name="Lechner B.E."/>
            <person name="Liimatainen K."/>
            <person name="Lipzen A."/>
            <person name="Lukacs Z."/>
            <person name="Mihaltcheva S."/>
            <person name="Morgado L.N."/>
            <person name="Niskanen T."/>
            <person name="Noordeloos M.E."/>
            <person name="Ohm R.A."/>
            <person name="Ortiz-Santana B."/>
            <person name="Ovrebo C."/>
            <person name="Racz N."/>
            <person name="Riley R."/>
            <person name="Savchenko A."/>
            <person name="Shiryaev A."/>
            <person name="Soop K."/>
            <person name="Spirin V."/>
            <person name="Szebenyi C."/>
            <person name="Tomsovsky M."/>
            <person name="Tulloss R.E."/>
            <person name="Uehling J."/>
            <person name="Grigoriev I.V."/>
            <person name="Vagvolgyi C."/>
            <person name="Papp T."/>
            <person name="Martin F.M."/>
            <person name="Miettinen O."/>
            <person name="Hibbett D.S."/>
            <person name="Nagy L.G."/>
        </authorList>
    </citation>
    <scope>NUCLEOTIDE SEQUENCE [LARGE SCALE GENOMIC DNA]</scope>
    <source>
        <strain evidence="3 4">CBS 121175</strain>
    </source>
</reference>
<keyword evidence="2" id="KW-0812">Transmembrane</keyword>
<dbReference type="STRING" id="230819.A0A5C3LCG2"/>
<feature type="compositionally biased region" description="Polar residues" evidence="1">
    <location>
        <begin position="224"/>
        <end position="241"/>
    </location>
</feature>
<evidence type="ECO:0000256" key="2">
    <source>
        <dbReference type="SAM" id="Phobius"/>
    </source>
</evidence>
<feature type="compositionally biased region" description="Polar residues" evidence="1">
    <location>
        <begin position="26"/>
        <end position="42"/>
    </location>
</feature>
<keyword evidence="4" id="KW-1185">Reference proteome</keyword>
<dbReference type="AlphaFoldDB" id="A0A5C3LCG2"/>
<sequence length="1050" mass="114066">MSAQDSSSGFDKNRLQPSRHVPKPSIDTNASGLAESTISYSQFPPPPSEIPLTPIRGSSSTTSSPAGTPVISTRPLVPRKGPPSAKSQRSIAEPSARITPKGSPRIPTGPYRPHGAQPHPTTSASDWHDGASSIDVDPDEARLLPTSFITSLLQENKELRRANRKSYASDAFSGISEMTYPPPVPYYREDLSRAPSTSRHAKAAYRAAGRAPPSAFAPIRENNSRMSSDSETLHSMQGHSSMGRNVNLPRSAGADGPTVVGIASATLRSIASSSRPESMQTVPMSISDEKEIAYGLSNQSMDDDSIMRFKAQADQQPPPSLAPPPYATHRRFRNTAQPGPTPEIRQSVHSVAPSFVSRLSMPASVRRLFNWRKKPLPPVPRIPDISLAMERQTRRAEESAPLPELATRAEALHTMLEKGYQPHHSISSYSELQAPNESHHYPQDTMGTYDSSKPLRPLYYSDFAMKHEPEPDHLSFGDGELPPNTSCCARISKRTWIAIAIFVTAAIAGIIAAAVVVAQRNQAVEHTCPPRLAGISCNLDSTCVCTGGAQCNALARNIIDLIPAVNEVFSTNFTASDIYTGIWFTQGSPLQNNCSPQSQLVDVGTGLNREQYPVRARWTQAALLWNVVMAQDPQSAENMQKFVYRAPWNTLTTDGPTNVNEGSFTAQFSGHVFNFATQTWTYPTASFASQGQTASEQISRVGSTAQSALDRAYTFAQASSSQREIALRNYWTTILSQRSEDLPAFKAIVADSQILLPFNASSSSIRDLFSNSSTSVFPPPIACYPDLSSTQLDRIRSMETSVFQLSAHTEATEFDRACYEGRPIYGVLDILALRLPFLDSRNALPRQAAILRREVASRAVLYAGETLSGTFPGTPAPSFNASQLNPRRFGTINLPNHVLLEYLSSMPVPTAVALVQFVLSSRERARVPPEQSSPLTGLLPSIPVLEVAVFGSIGPSDVQGVVSSFTTRTGPLFFGSDAGASMRRWAVSSYGRAVHWTESATSPRILKDTSLEDATLSETWDVARRLGLDSPDILARLLTSLHSTGKLSTT</sequence>
<feature type="compositionally biased region" description="Polar residues" evidence="1">
    <location>
        <begin position="1"/>
        <end position="10"/>
    </location>
</feature>
<feature type="compositionally biased region" description="Low complexity" evidence="1">
    <location>
        <begin position="205"/>
        <end position="214"/>
    </location>
</feature>
<dbReference type="Proteomes" id="UP000307440">
    <property type="component" value="Unassembled WGS sequence"/>
</dbReference>
<feature type="transmembrane region" description="Helical" evidence="2">
    <location>
        <begin position="496"/>
        <end position="517"/>
    </location>
</feature>